<name>A0A5C5XBP5_9PLAN</name>
<comment type="caution">
    <text evidence="1">The sequence shown here is derived from an EMBL/GenBank/DDBJ whole genome shotgun (WGS) entry which is preliminary data.</text>
</comment>
<evidence type="ECO:0000313" key="2">
    <source>
        <dbReference type="Proteomes" id="UP000316095"/>
    </source>
</evidence>
<gene>
    <name evidence="1" type="ORF">Pan54_05520</name>
</gene>
<dbReference type="AlphaFoldDB" id="A0A5C5XBP5"/>
<dbReference type="EMBL" id="SJPG01000001">
    <property type="protein sequence ID" value="TWT59841.1"/>
    <property type="molecule type" value="Genomic_DNA"/>
</dbReference>
<keyword evidence="2" id="KW-1185">Reference proteome</keyword>
<proteinExistence type="predicted"/>
<evidence type="ECO:0000313" key="1">
    <source>
        <dbReference type="EMBL" id="TWT59841.1"/>
    </source>
</evidence>
<sequence>MIVFQSTRKPQNYESLVARMDTNIFIRENPCSSMVQSCTLIVPMKQNKNLQCTNYDHRARIDCDNENLNSIDYISSLRKCYDRSCNK</sequence>
<accession>A0A5C5XBP5</accession>
<organism evidence="1 2">
    <name type="scientific">Rubinisphaera italica</name>
    <dbReference type="NCBI Taxonomy" id="2527969"/>
    <lineage>
        <taxon>Bacteria</taxon>
        <taxon>Pseudomonadati</taxon>
        <taxon>Planctomycetota</taxon>
        <taxon>Planctomycetia</taxon>
        <taxon>Planctomycetales</taxon>
        <taxon>Planctomycetaceae</taxon>
        <taxon>Rubinisphaera</taxon>
    </lineage>
</organism>
<protein>
    <submittedName>
        <fullName evidence="1">Uncharacterized protein</fullName>
    </submittedName>
</protein>
<reference evidence="1 2" key="1">
    <citation type="submission" date="2019-02" db="EMBL/GenBank/DDBJ databases">
        <title>Deep-cultivation of Planctomycetes and their phenomic and genomic characterization uncovers novel biology.</title>
        <authorList>
            <person name="Wiegand S."/>
            <person name="Jogler M."/>
            <person name="Boedeker C."/>
            <person name="Pinto D."/>
            <person name="Vollmers J."/>
            <person name="Rivas-Marin E."/>
            <person name="Kohn T."/>
            <person name="Peeters S.H."/>
            <person name="Heuer A."/>
            <person name="Rast P."/>
            <person name="Oberbeckmann S."/>
            <person name="Bunk B."/>
            <person name="Jeske O."/>
            <person name="Meyerdierks A."/>
            <person name="Storesund J.E."/>
            <person name="Kallscheuer N."/>
            <person name="Luecker S."/>
            <person name="Lage O.M."/>
            <person name="Pohl T."/>
            <person name="Merkel B.J."/>
            <person name="Hornburger P."/>
            <person name="Mueller R.-W."/>
            <person name="Bruemmer F."/>
            <person name="Labrenz M."/>
            <person name="Spormann A.M."/>
            <person name="Op Den Camp H."/>
            <person name="Overmann J."/>
            <person name="Amann R."/>
            <person name="Jetten M.S.M."/>
            <person name="Mascher T."/>
            <person name="Medema M.H."/>
            <person name="Devos D.P."/>
            <person name="Kaster A.-K."/>
            <person name="Ovreas L."/>
            <person name="Rohde M."/>
            <person name="Galperin M.Y."/>
            <person name="Jogler C."/>
        </authorList>
    </citation>
    <scope>NUCLEOTIDE SEQUENCE [LARGE SCALE GENOMIC DNA]</scope>
    <source>
        <strain evidence="1 2">Pan54</strain>
    </source>
</reference>
<dbReference type="Proteomes" id="UP000316095">
    <property type="component" value="Unassembled WGS sequence"/>
</dbReference>